<sequence length="305" mass="32592">MKRIATALCALAVVMAGSVPALAAEEAPRQDASYYPISVEEYTYGVLDELRVKKVYQLSLSDDPSLIPTGDFERNGLWFTLLDMTRKNEVGVDTQPYTETVTRPSKTNDMAQVLQALEAEMEVTTSEGYAGTLHLDHTSVQVKTDGYATRTNNLSATRSYPNLSDADVSLVPKSIEDKGKTLTLADVQWSEAQYADGAGGTVTRYTATASYTGTSTSRYATGYTVTANYTGEVAKTGCDMVTYTAIFGSTEAPEETPAAEGTPGAETPSQGVDLSSLKRPLLAGGVMIALAAGGVIAFKKIKERR</sequence>
<proteinExistence type="predicted"/>
<evidence type="ECO:0000256" key="1">
    <source>
        <dbReference type="SAM" id="MobiDB-lite"/>
    </source>
</evidence>
<accession>A0A9D1Z228</accession>
<dbReference type="AlphaFoldDB" id="A0A9D1Z228"/>
<name>A0A9D1Z228_9FIRM</name>
<keyword evidence="2" id="KW-0472">Membrane</keyword>
<evidence type="ECO:0000313" key="4">
    <source>
        <dbReference type="EMBL" id="HIY72664.1"/>
    </source>
</evidence>
<dbReference type="EMBL" id="DXCX01000017">
    <property type="protein sequence ID" value="HIY72664.1"/>
    <property type="molecule type" value="Genomic_DNA"/>
</dbReference>
<evidence type="ECO:0000313" key="5">
    <source>
        <dbReference type="Proteomes" id="UP000886824"/>
    </source>
</evidence>
<dbReference type="Proteomes" id="UP000886824">
    <property type="component" value="Unassembled WGS sequence"/>
</dbReference>
<keyword evidence="2" id="KW-0812">Transmembrane</keyword>
<protein>
    <submittedName>
        <fullName evidence="4">Uncharacterized protein</fullName>
    </submittedName>
</protein>
<comment type="caution">
    <text evidence="4">The sequence shown here is derived from an EMBL/GenBank/DDBJ whole genome shotgun (WGS) entry which is preliminary data.</text>
</comment>
<reference evidence="4" key="2">
    <citation type="submission" date="2021-04" db="EMBL/GenBank/DDBJ databases">
        <authorList>
            <person name="Gilroy R."/>
        </authorList>
    </citation>
    <scope>NUCLEOTIDE SEQUENCE</scope>
    <source>
        <strain evidence="4">CHK33-7979</strain>
    </source>
</reference>
<organism evidence="4 5">
    <name type="scientific">Candidatus Intestinimonas merdavium</name>
    <dbReference type="NCBI Taxonomy" id="2838622"/>
    <lineage>
        <taxon>Bacteria</taxon>
        <taxon>Bacillati</taxon>
        <taxon>Bacillota</taxon>
        <taxon>Clostridia</taxon>
        <taxon>Eubacteriales</taxon>
        <taxon>Intestinimonas</taxon>
    </lineage>
</organism>
<keyword evidence="2" id="KW-1133">Transmembrane helix</keyword>
<keyword evidence="3" id="KW-0732">Signal</keyword>
<feature type="compositionally biased region" description="Low complexity" evidence="1">
    <location>
        <begin position="255"/>
        <end position="268"/>
    </location>
</feature>
<feature type="transmembrane region" description="Helical" evidence="2">
    <location>
        <begin position="281"/>
        <end position="298"/>
    </location>
</feature>
<feature type="chain" id="PRO_5039323008" evidence="3">
    <location>
        <begin position="24"/>
        <end position="305"/>
    </location>
</feature>
<feature type="region of interest" description="Disordered" evidence="1">
    <location>
        <begin position="252"/>
        <end position="272"/>
    </location>
</feature>
<feature type="signal peptide" evidence="3">
    <location>
        <begin position="1"/>
        <end position="23"/>
    </location>
</feature>
<evidence type="ECO:0000256" key="3">
    <source>
        <dbReference type="SAM" id="SignalP"/>
    </source>
</evidence>
<gene>
    <name evidence="4" type="ORF">H9826_01645</name>
</gene>
<evidence type="ECO:0000256" key="2">
    <source>
        <dbReference type="SAM" id="Phobius"/>
    </source>
</evidence>
<reference evidence="4" key="1">
    <citation type="journal article" date="2021" name="PeerJ">
        <title>Extensive microbial diversity within the chicken gut microbiome revealed by metagenomics and culture.</title>
        <authorList>
            <person name="Gilroy R."/>
            <person name="Ravi A."/>
            <person name="Getino M."/>
            <person name="Pursley I."/>
            <person name="Horton D.L."/>
            <person name="Alikhan N.F."/>
            <person name="Baker D."/>
            <person name="Gharbi K."/>
            <person name="Hall N."/>
            <person name="Watson M."/>
            <person name="Adriaenssens E.M."/>
            <person name="Foster-Nyarko E."/>
            <person name="Jarju S."/>
            <person name="Secka A."/>
            <person name="Antonio M."/>
            <person name="Oren A."/>
            <person name="Chaudhuri R.R."/>
            <person name="La Ragione R."/>
            <person name="Hildebrand F."/>
            <person name="Pallen M.J."/>
        </authorList>
    </citation>
    <scope>NUCLEOTIDE SEQUENCE</scope>
    <source>
        <strain evidence="4">CHK33-7979</strain>
    </source>
</reference>